<gene>
    <name evidence="1" type="ORF">LCGC14_2862480</name>
</gene>
<evidence type="ECO:0000313" key="1">
    <source>
        <dbReference type="EMBL" id="KKK76552.1"/>
    </source>
</evidence>
<reference evidence="1" key="1">
    <citation type="journal article" date="2015" name="Nature">
        <title>Complex archaea that bridge the gap between prokaryotes and eukaryotes.</title>
        <authorList>
            <person name="Spang A."/>
            <person name="Saw J.H."/>
            <person name="Jorgensen S.L."/>
            <person name="Zaremba-Niedzwiedzka K."/>
            <person name="Martijn J."/>
            <person name="Lind A.E."/>
            <person name="van Eijk R."/>
            <person name="Schleper C."/>
            <person name="Guy L."/>
            <person name="Ettema T.J."/>
        </authorList>
    </citation>
    <scope>NUCLEOTIDE SEQUENCE</scope>
</reference>
<organism evidence="1">
    <name type="scientific">marine sediment metagenome</name>
    <dbReference type="NCBI Taxonomy" id="412755"/>
    <lineage>
        <taxon>unclassified sequences</taxon>
        <taxon>metagenomes</taxon>
        <taxon>ecological metagenomes</taxon>
    </lineage>
</organism>
<comment type="caution">
    <text evidence="1">The sequence shown here is derived from an EMBL/GenBank/DDBJ whole genome shotgun (WGS) entry which is preliminary data.</text>
</comment>
<dbReference type="AlphaFoldDB" id="A0A0F8Y546"/>
<sequence>MVTGLGILAVLALMSLTLLYRQDRESRAPEAPRNPEAVVASFFDQEASPLPSSHMRSQPQNKQIWATLAGKDAALARLATQVAKRDGAHIQHRVALTDGCEALQQRMQKYLPDFTLVLDFVHASEYLWKAANALFGEQSPQRNPWVEQQSLQILSGHTDQVIAVLQSLAHKPRRSQTQRKALTSAANYFQRNRPYMNYDYYLAQGWPIASGVIEGACRHLVKDRCELSGMRWTHEGVENLLRLRAVAENGNWDDYHQFRKQQRHLRLYGSPHPNLLDPEQQALAQPNSDRIIRFDQAAKRRPNRQNLNQQLLAA</sequence>
<proteinExistence type="predicted"/>
<accession>A0A0F8Y546</accession>
<evidence type="ECO:0008006" key="2">
    <source>
        <dbReference type="Google" id="ProtNLM"/>
    </source>
</evidence>
<name>A0A0F8Y546_9ZZZZ</name>
<dbReference type="EMBL" id="LAZR01055355">
    <property type="protein sequence ID" value="KKK76552.1"/>
    <property type="molecule type" value="Genomic_DNA"/>
</dbReference>
<protein>
    <recommendedName>
        <fullName evidence="2">ISKra4 family transposase</fullName>
    </recommendedName>
</protein>